<feature type="region of interest" description="Disordered" evidence="7">
    <location>
        <begin position="261"/>
        <end position="290"/>
    </location>
</feature>
<comment type="caution">
    <text evidence="9">The sequence shown here is derived from an EMBL/GenBank/DDBJ whole genome shotgun (WGS) entry which is preliminary data.</text>
</comment>
<dbReference type="PANTHER" id="PTHR11269">
    <property type="entry name" value="PERIOD CIRCADIAN PROTEIN"/>
    <property type="match status" value="1"/>
</dbReference>
<dbReference type="InterPro" id="IPR022728">
    <property type="entry name" value="Period_circadian-like_C"/>
</dbReference>
<dbReference type="InterPro" id="IPR050760">
    <property type="entry name" value="Period_circadian_regulator"/>
</dbReference>
<accession>A0AAV8ZD61</accession>
<feature type="compositionally biased region" description="Polar residues" evidence="7">
    <location>
        <begin position="166"/>
        <end position="183"/>
    </location>
</feature>
<dbReference type="Proteomes" id="UP001162162">
    <property type="component" value="Unassembled WGS sequence"/>
</dbReference>
<dbReference type="GO" id="GO:0005634">
    <property type="term" value="C:nucleus"/>
    <property type="evidence" value="ECO:0007669"/>
    <property type="project" value="UniProtKB-SubCell"/>
</dbReference>
<evidence type="ECO:0000256" key="4">
    <source>
        <dbReference type="ARBA" id="ARBA00023108"/>
    </source>
</evidence>
<feature type="compositionally biased region" description="Basic and acidic residues" evidence="7">
    <location>
        <begin position="636"/>
        <end position="647"/>
    </location>
</feature>
<keyword evidence="4" id="KW-0090">Biological rhythms</keyword>
<dbReference type="GO" id="GO:0000122">
    <property type="term" value="P:negative regulation of transcription by RNA polymerase II"/>
    <property type="evidence" value="ECO:0007669"/>
    <property type="project" value="TreeGrafter"/>
</dbReference>
<evidence type="ECO:0000256" key="5">
    <source>
        <dbReference type="ARBA" id="ARBA00023242"/>
    </source>
</evidence>
<dbReference type="EMBL" id="JAPWTK010000006">
    <property type="protein sequence ID" value="KAJ8961293.1"/>
    <property type="molecule type" value="Genomic_DNA"/>
</dbReference>
<dbReference type="GO" id="GO:0043153">
    <property type="term" value="P:entrainment of circadian clock by photoperiod"/>
    <property type="evidence" value="ECO:0007669"/>
    <property type="project" value="TreeGrafter"/>
</dbReference>
<keyword evidence="3" id="KW-0677">Repeat</keyword>
<keyword evidence="10" id="KW-1185">Reference proteome</keyword>
<feature type="region of interest" description="Disordered" evidence="7">
    <location>
        <begin position="726"/>
        <end position="749"/>
    </location>
</feature>
<evidence type="ECO:0000259" key="8">
    <source>
        <dbReference type="Pfam" id="PF12114"/>
    </source>
</evidence>
<organism evidence="9 10">
    <name type="scientific">Aromia moschata</name>
    <dbReference type="NCBI Taxonomy" id="1265417"/>
    <lineage>
        <taxon>Eukaryota</taxon>
        <taxon>Metazoa</taxon>
        <taxon>Ecdysozoa</taxon>
        <taxon>Arthropoda</taxon>
        <taxon>Hexapoda</taxon>
        <taxon>Insecta</taxon>
        <taxon>Pterygota</taxon>
        <taxon>Neoptera</taxon>
        <taxon>Endopterygota</taxon>
        <taxon>Coleoptera</taxon>
        <taxon>Polyphaga</taxon>
        <taxon>Cucujiformia</taxon>
        <taxon>Chrysomeloidea</taxon>
        <taxon>Cerambycidae</taxon>
        <taxon>Cerambycinae</taxon>
        <taxon>Callichromatini</taxon>
        <taxon>Aromia</taxon>
    </lineage>
</organism>
<feature type="region of interest" description="Disordered" evidence="7">
    <location>
        <begin position="166"/>
        <end position="243"/>
    </location>
</feature>
<evidence type="ECO:0000256" key="2">
    <source>
        <dbReference type="ARBA" id="ARBA00022553"/>
    </source>
</evidence>
<dbReference type="GO" id="GO:0000976">
    <property type="term" value="F:transcription cis-regulatory region binding"/>
    <property type="evidence" value="ECO:0007669"/>
    <property type="project" value="TreeGrafter"/>
</dbReference>
<evidence type="ECO:0000256" key="6">
    <source>
        <dbReference type="ARBA" id="ARBA00040849"/>
    </source>
</evidence>
<dbReference type="Gene3D" id="1.20.5.770">
    <property type="entry name" value="Single helix bin"/>
    <property type="match status" value="1"/>
</dbReference>
<dbReference type="PANTHER" id="PTHR11269:SF16">
    <property type="entry name" value="PERIOD CIRCADIAN PROTEIN"/>
    <property type="match status" value="1"/>
</dbReference>
<evidence type="ECO:0000256" key="1">
    <source>
        <dbReference type="ARBA" id="ARBA00004123"/>
    </source>
</evidence>
<dbReference type="AlphaFoldDB" id="A0AAV8ZD61"/>
<evidence type="ECO:0000256" key="7">
    <source>
        <dbReference type="SAM" id="MobiDB-lite"/>
    </source>
</evidence>
<feature type="domain" description="Period circadian-like C-terminal" evidence="8">
    <location>
        <begin position="603"/>
        <end position="726"/>
    </location>
</feature>
<feature type="region of interest" description="Disordered" evidence="7">
    <location>
        <begin position="499"/>
        <end position="523"/>
    </location>
</feature>
<dbReference type="GO" id="GO:0005737">
    <property type="term" value="C:cytoplasm"/>
    <property type="evidence" value="ECO:0007669"/>
    <property type="project" value="TreeGrafter"/>
</dbReference>
<feature type="compositionally biased region" description="Polar residues" evidence="7">
    <location>
        <begin position="503"/>
        <end position="520"/>
    </location>
</feature>
<evidence type="ECO:0000256" key="3">
    <source>
        <dbReference type="ARBA" id="ARBA00022737"/>
    </source>
</evidence>
<keyword evidence="5" id="KW-0539">Nucleus</keyword>
<feature type="compositionally biased region" description="Polar residues" evidence="7">
    <location>
        <begin position="194"/>
        <end position="225"/>
    </location>
</feature>
<feature type="region of interest" description="Disordered" evidence="7">
    <location>
        <begin position="621"/>
        <end position="658"/>
    </location>
</feature>
<evidence type="ECO:0000313" key="9">
    <source>
        <dbReference type="EMBL" id="KAJ8961293.1"/>
    </source>
</evidence>
<dbReference type="Pfam" id="PF12114">
    <property type="entry name" value="Period_C"/>
    <property type="match status" value="1"/>
</dbReference>
<proteinExistence type="predicted"/>
<feature type="region of interest" description="Disordered" evidence="7">
    <location>
        <begin position="315"/>
        <end position="352"/>
    </location>
</feature>
<feature type="region of interest" description="Disordered" evidence="7">
    <location>
        <begin position="132"/>
        <end position="152"/>
    </location>
</feature>
<sequence>MSLDWIMLKPRRLELRRPNSGFSLYNATGSNMSASRGAVNSSVPWLLRASWRRTDLIPRYRTSSVSLVLDFLELPRPSEVVKHEVSKRCKDLANFMESLMEEGNDPNLQLDLPPAIDPTVSERDSMMLGEISPHHDYYDSKSSSETPPSYNQLNYHENIQRFFQSKPKTTVSDESNGGLQSNDTDQEEKPVQDCPNNQKCLSPIQNCGTSGTGSAESSVSNPNMESGTTSGTNTSNDSFKPPHLTESLLFKHNEYMEKIMIKKHREHRSNTKEKEGKKNHHKMERTNNADRGDLEKNEQILANYTHGIKRCGSYSREGDNHKVSKHKHQTGISNQKENGGLTKINVPNVPPPTNMAESDNIYQSGINDVNLWPPFSVTVTLMNDTQTCSMNTTAPSATSYTPGMLPIYYIPTPQQRTLSGPYNNLVGADMNMSRYQVQYMPGMIYNYNNALYPTSPIICPTLPIVSVPVVPPTIPDSRPIASLQQPVSSIPNGTPVHTDHKPNTATITPQFQRPASQATSVKAEPGSVMGSIASASVANKALSVCSREELGWQSVCSPDSPLVSPAVCETEMEGFIPNPNKIKEGAEMKKELSPRLCNNNNNIDEESSWYSSSYSSFLKNDTGSGSNDDYNAVENKTNRSDNNESKQRKSYPCRKKDPPWVESVAVSPDLIYRYQMTVKDLKDILKADLNILRKTNQPELVNDQLTQLYVDMELEGLSHKLTLEEGITSSSSSDDNSTNISKPKKKRKPYSSLVMIYEENAPIPSPITDS</sequence>
<protein>
    <recommendedName>
        <fullName evidence="6">Period circadian protein</fullName>
    </recommendedName>
</protein>
<feature type="compositionally biased region" description="Low complexity" evidence="7">
    <location>
        <begin position="727"/>
        <end position="741"/>
    </location>
</feature>
<dbReference type="GO" id="GO:0001222">
    <property type="term" value="F:transcription corepressor binding"/>
    <property type="evidence" value="ECO:0007669"/>
    <property type="project" value="TreeGrafter"/>
</dbReference>
<keyword evidence="2" id="KW-0597">Phosphoprotein</keyword>
<evidence type="ECO:0000313" key="10">
    <source>
        <dbReference type="Proteomes" id="UP001162162"/>
    </source>
</evidence>
<dbReference type="GO" id="GO:0032922">
    <property type="term" value="P:circadian regulation of gene expression"/>
    <property type="evidence" value="ECO:0007669"/>
    <property type="project" value="TreeGrafter"/>
</dbReference>
<feature type="compositionally biased region" description="Polar residues" evidence="7">
    <location>
        <begin position="140"/>
        <end position="152"/>
    </location>
</feature>
<reference evidence="9" key="1">
    <citation type="journal article" date="2023" name="Insect Mol. Biol.">
        <title>Genome sequencing provides insights into the evolution of gene families encoding plant cell wall-degrading enzymes in longhorned beetles.</title>
        <authorList>
            <person name="Shin N.R."/>
            <person name="Okamura Y."/>
            <person name="Kirsch R."/>
            <person name="Pauchet Y."/>
        </authorList>
    </citation>
    <scope>NUCLEOTIDE SEQUENCE</scope>
    <source>
        <strain evidence="9">AMC_N1</strain>
    </source>
</reference>
<comment type="subcellular location">
    <subcellularLocation>
        <location evidence="1">Nucleus</location>
    </subcellularLocation>
</comment>
<feature type="compositionally biased region" description="Low complexity" evidence="7">
    <location>
        <begin position="226"/>
        <end position="238"/>
    </location>
</feature>
<gene>
    <name evidence="9" type="ORF">NQ318_008978</name>
</gene>
<name>A0AAV8ZD61_9CUCU</name>